<organism evidence="1 2">
    <name type="scientific">Candidatus Marinarcus aquaticus</name>
    <dbReference type="NCBI Taxonomy" id="2044504"/>
    <lineage>
        <taxon>Bacteria</taxon>
        <taxon>Pseudomonadati</taxon>
        <taxon>Campylobacterota</taxon>
        <taxon>Epsilonproteobacteria</taxon>
        <taxon>Campylobacterales</taxon>
        <taxon>Arcobacteraceae</taxon>
        <taxon>Candidatus Marinarcus</taxon>
    </lineage>
</organism>
<dbReference type="Proteomes" id="UP000290657">
    <property type="component" value="Unassembled WGS sequence"/>
</dbReference>
<reference evidence="1 2" key="1">
    <citation type="submission" date="2017-10" db="EMBL/GenBank/DDBJ databases">
        <title>Genomics of the genus Arcobacter.</title>
        <authorList>
            <person name="Perez-Cataluna A."/>
            <person name="Figueras M.J."/>
        </authorList>
    </citation>
    <scope>NUCLEOTIDE SEQUENCE [LARGE SCALE GENOMIC DNA]</scope>
    <source>
        <strain evidence="1 2">CECT 8987</strain>
    </source>
</reference>
<keyword evidence="2" id="KW-1185">Reference proteome</keyword>
<evidence type="ECO:0000313" key="1">
    <source>
        <dbReference type="EMBL" id="RXJ55380.1"/>
    </source>
</evidence>
<gene>
    <name evidence="1" type="ORF">CRV04_09755</name>
</gene>
<accession>A0A4Q0XS25</accession>
<dbReference type="Gene3D" id="3.40.50.12580">
    <property type="match status" value="1"/>
</dbReference>
<evidence type="ECO:0008006" key="3">
    <source>
        <dbReference type="Google" id="ProtNLM"/>
    </source>
</evidence>
<dbReference type="RefSeq" id="WP_128996664.1">
    <property type="nucleotide sequence ID" value="NZ_PDKN01000007.1"/>
</dbReference>
<proteinExistence type="predicted"/>
<comment type="caution">
    <text evidence="1">The sequence shown here is derived from an EMBL/GenBank/DDBJ whole genome shotgun (WGS) entry which is preliminary data.</text>
</comment>
<name>A0A4Q0XS25_9BACT</name>
<dbReference type="InterPro" id="IPR043148">
    <property type="entry name" value="TagF_C"/>
</dbReference>
<dbReference type="EMBL" id="PDKN01000007">
    <property type="protein sequence ID" value="RXJ55380.1"/>
    <property type="molecule type" value="Genomic_DNA"/>
</dbReference>
<sequence length="376" mass="43367">MQPEIDIYKRQVEKWKQLFYSKVEKNKKCVVMFSMFATYTSLFGNLHEKFKELGWCVINLKSPHCKDAMLDKKAITLEIPFFQNEYFLDSLNLKGIDLIISTNITSKNLISQNAVGLYLSHDAFTGVVPESGYKYLFFATQSAISSMVNEKNNYDCTNRCFIKGGYLKLDATIKSYESVKNNYKETKSILIAPTVKSPQTATEESLAYNVGFDQHLIEFLLEQTSYSIIYRAHPTSLTHPSYDVLKTKFQDNQRVEFSNKSLLEDYARSLCMITDISTTAFTYSLTTLKPSIFFAPGVKVFDPQRRPVEKLGFHAKKTSDILKVIDTIKTNQEAYANKIEKYKKEAIFNIGCSEEYLLENLEYILTHKKHPNWVYT</sequence>
<dbReference type="AlphaFoldDB" id="A0A4Q0XS25"/>
<protein>
    <recommendedName>
        <fullName evidence="3">CDP-glycerol--glycerophosphate glycerophosphotransferase</fullName>
    </recommendedName>
</protein>
<evidence type="ECO:0000313" key="2">
    <source>
        <dbReference type="Proteomes" id="UP000290657"/>
    </source>
</evidence>
<dbReference type="OrthoDB" id="5329851at2"/>